<dbReference type="AlphaFoldDB" id="A0A1R3KFW4"/>
<dbReference type="Proteomes" id="UP000188268">
    <property type="component" value="Unassembled WGS sequence"/>
</dbReference>
<feature type="region of interest" description="Disordered" evidence="1">
    <location>
        <begin position="1"/>
        <end position="41"/>
    </location>
</feature>
<proteinExistence type="predicted"/>
<evidence type="ECO:0000256" key="1">
    <source>
        <dbReference type="SAM" id="MobiDB-lite"/>
    </source>
</evidence>
<comment type="caution">
    <text evidence="2">The sequence shown here is derived from an EMBL/GenBank/DDBJ whole genome shotgun (WGS) entry which is preliminary data.</text>
</comment>
<feature type="compositionally biased region" description="Polar residues" evidence="1">
    <location>
        <begin position="29"/>
        <end position="41"/>
    </location>
</feature>
<protein>
    <submittedName>
        <fullName evidence="2">Uncharacterized protein</fullName>
    </submittedName>
</protein>
<dbReference type="EMBL" id="AWWV01005113">
    <property type="protein sequence ID" value="OMP05918.1"/>
    <property type="molecule type" value="Genomic_DNA"/>
</dbReference>
<dbReference type="Gramene" id="OMP05918">
    <property type="protein sequence ID" value="OMP05918"/>
    <property type="gene ID" value="CCACVL1_01791"/>
</dbReference>
<reference evidence="2 3" key="1">
    <citation type="submission" date="2013-09" db="EMBL/GenBank/DDBJ databases">
        <title>Corchorus capsularis genome sequencing.</title>
        <authorList>
            <person name="Alam M."/>
            <person name="Haque M.S."/>
            <person name="Islam M.S."/>
            <person name="Emdad E.M."/>
            <person name="Islam M.M."/>
            <person name="Ahmed B."/>
            <person name="Halim A."/>
            <person name="Hossen Q.M.M."/>
            <person name="Hossain M.Z."/>
            <person name="Ahmed R."/>
            <person name="Khan M.M."/>
            <person name="Islam R."/>
            <person name="Rashid M.M."/>
            <person name="Khan S.A."/>
            <person name="Rahman M.S."/>
            <person name="Alam M."/>
        </authorList>
    </citation>
    <scope>NUCLEOTIDE SEQUENCE [LARGE SCALE GENOMIC DNA]</scope>
    <source>
        <strain evidence="3">cv. CVL-1</strain>
        <tissue evidence="2">Whole seedling</tissue>
    </source>
</reference>
<gene>
    <name evidence="2" type="ORF">CCACVL1_01791</name>
</gene>
<evidence type="ECO:0000313" key="2">
    <source>
        <dbReference type="EMBL" id="OMP05918.1"/>
    </source>
</evidence>
<name>A0A1R3KFW4_COCAP</name>
<accession>A0A1R3KFW4</accession>
<sequence length="41" mass="4857">MAVNGKSENEWQRMHNSNSLSYRVKRTSDTTTWQQATQEQK</sequence>
<keyword evidence="3" id="KW-1185">Reference proteome</keyword>
<evidence type="ECO:0000313" key="3">
    <source>
        <dbReference type="Proteomes" id="UP000188268"/>
    </source>
</evidence>
<organism evidence="2 3">
    <name type="scientific">Corchorus capsularis</name>
    <name type="common">Jute</name>
    <dbReference type="NCBI Taxonomy" id="210143"/>
    <lineage>
        <taxon>Eukaryota</taxon>
        <taxon>Viridiplantae</taxon>
        <taxon>Streptophyta</taxon>
        <taxon>Embryophyta</taxon>
        <taxon>Tracheophyta</taxon>
        <taxon>Spermatophyta</taxon>
        <taxon>Magnoliopsida</taxon>
        <taxon>eudicotyledons</taxon>
        <taxon>Gunneridae</taxon>
        <taxon>Pentapetalae</taxon>
        <taxon>rosids</taxon>
        <taxon>malvids</taxon>
        <taxon>Malvales</taxon>
        <taxon>Malvaceae</taxon>
        <taxon>Grewioideae</taxon>
        <taxon>Apeibeae</taxon>
        <taxon>Corchorus</taxon>
    </lineage>
</organism>